<keyword evidence="6" id="KW-1185">Reference proteome</keyword>
<organism evidence="5 6">
    <name type="scientific">Runella slithyformis (strain ATCC 29530 / DSM 19594 / LMG 11500 / NCIMB 11436 / LSU 4)</name>
    <dbReference type="NCBI Taxonomy" id="761193"/>
    <lineage>
        <taxon>Bacteria</taxon>
        <taxon>Pseudomonadati</taxon>
        <taxon>Bacteroidota</taxon>
        <taxon>Cytophagia</taxon>
        <taxon>Cytophagales</taxon>
        <taxon>Spirosomataceae</taxon>
        <taxon>Runella</taxon>
    </lineage>
</organism>
<dbReference type="KEGG" id="rsi:Runsl_5615"/>
<evidence type="ECO:0000256" key="2">
    <source>
        <dbReference type="ARBA" id="ARBA00022679"/>
    </source>
</evidence>
<feature type="domain" description="Acetyl-CoA hydrolase/transferase N-terminal" evidence="3">
    <location>
        <begin position="17"/>
        <end position="179"/>
    </location>
</feature>
<comment type="similarity">
    <text evidence="1">Belongs to the acetyl-CoA hydrolase/transferase family.</text>
</comment>
<dbReference type="InterPro" id="IPR038460">
    <property type="entry name" value="AcetylCoA_hyd_C_sf"/>
</dbReference>
<gene>
    <name evidence="5" type="ordered locus">Runsl_5615</name>
</gene>
<dbReference type="AlphaFoldDB" id="A0A7U3ZR97"/>
<dbReference type="Proteomes" id="UP000000493">
    <property type="component" value="Chromosome"/>
</dbReference>
<dbReference type="GO" id="GO:0008775">
    <property type="term" value="F:acetate CoA-transferase activity"/>
    <property type="evidence" value="ECO:0007669"/>
    <property type="project" value="InterPro"/>
</dbReference>
<reference evidence="5 6" key="2">
    <citation type="journal article" date="2012" name="Stand. Genomic Sci.">
        <title>Complete genome sequence of the aquatic bacterium Runella slithyformis type strain (LSU 4(T)).</title>
        <authorList>
            <person name="Copeland A."/>
            <person name="Zhang X."/>
            <person name="Misra M."/>
            <person name="Lapidus A."/>
            <person name="Nolan M."/>
            <person name="Lucas S."/>
            <person name="Deshpande S."/>
            <person name="Cheng J.F."/>
            <person name="Tapia R."/>
            <person name="Goodwin L.A."/>
            <person name="Pitluck S."/>
            <person name="Liolios K."/>
            <person name="Pagani I."/>
            <person name="Ivanova N."/>
            <person name="Mikhailova N."/>
            <person name="Pati A."/>
            <person name="Chen A."/>
            <person name="Palaniappan K."/>
            <person name="Land M."/>
            <person name="Hauser L."/>
            <person name="Pan C."/>
            <person name="Jeffries C.D."/>
            <person name="Detter J.C."/>
            <person name="Brambilla E.M."/>
            <person name="Rohde M."/>
            <person name="Djao O.D."/>
            <person name="Goker M."/>
            <person name="Sikorski J."/>
            <person name="Tindall B.J."/>
            <person name="Woyke T."/>
            <person name="Bristow J."/>
            <person name="Eisen J.A."/>
            <person name="Markowitz V."/>
            <person name="Hugenholtz P."/>
            <person name="Kyrpides N.C."/>
            <person name="Klenk H.P."/>
            <person name="Mavromatis K."/>
        </authorList>
    </citation>
    <scope>NUCLEOTIDE SEQUENCE [LARGE SCALE GENOMIC DNA]</scope>
    <source>
        <strain evidence="6">ATCC 29530 / DSM 19594 / LMG 11500 / NCIMB 11436 / LSU 4</strain>
    </source>
</reference>
<dbReference type="PANTHER" id="PTHR21432:SF20">
    <property type="entry name" value="ACETYL-COA HYDROLASE"/>
    <property type="match status" value="1"/>
</dbReference>
<evidence type="ECO:0000313" key="6">
    <source>
        <dbReference type="Proteomes" id="UP000000493"/>
    </source>
</evidence>
<proteinExistence type="inferred from homology"/>
<keyword evidence="2" id="KW-0808">Transferase</keyword>
<keyword evidence="5" id="KW-0378">Hydrolase</keyword>
<sequence length="437" mass="48166">MRKTKKAPTMRPKISYVSPQEALSCVQSGHRVFVQGSAQTPSFLLKHLAQEAPRLQDVEVVSITVYGDVYVDKPEFQGHFHINSLFVSESIRKAVNEGRADYVPVFLSEIPELFNQNILPVDVALVHVSVPDPHGYCSLGVSVDIARSAVNNARYVVAQVNPNVPRTHGDGMIHASRFHAMVYCEDALHEANFGGTVSDSDRKIGQYVAELIDDGSTLQMGIGSIPNAVLQCLYTHKNLGVHTEMFSDGLVDLFDKDIINNKFKTIMPNKTVTGFALGTKRLYDYVNDNPAFSFMDIDFVNDPHIIKQNPKVVAINSAVEVDVTGQICSDSIGTLQYSGVGGQMDFMRGAALSQGGKPIIALPSRTQKGVSRIVPFLKQGAGVVTTRAHAHYIITEYGSAYLFGQNLRQRAKALINIAHPDDREQLEKQCFERFKTL</sequence>
<dbReference type="SUPFAM" id="SSF100950">
    <property type="entry name" value="NagB/RpiA/CoA transferase-like"/>
    <property type="match status" value="2"/>
</dbReference>
<dbReference type="EMBL" id="CP002859">
    <property type="protein sequence ID" value="AEI51905.1"/>
    <property type="molecule type" value="Genomic_DNA"/>
</dbReference>
<dbReference type="InterPro" id="IPR046433">
    <property type="entry name" value="ActCoA_hydro"/>
</dbReference>
<evidence type="ECO:0000259" key="3">
    <source>
        <dbReference type="Pfam" id="PF02550"/>
    </source>
</evidence>
<name>A0A7U3ZR97_RUNSL</name>
<dbReference type="Pfam" id="PF02550">
    <property type="entry name" value="AcetylCoA_hydro"/>
    <property type="match status" value="1"/>
</dbReference>
<accession>A0A7U3ZR97</accession>
<dbReference type="Pfam" id="PF13336">
    <property type="entry name" value="AcetylCoA_hyd_C"/>
    <property type="match status" value="1"/>
</dbReference>
<dbReference type="Gene3D" id="3.30.750.70">
    <property type="entry name" value="4-hydroxybutyrate coenzyme like domains"/>
    <property type="match status" value="1"/>
</dbReference>
<dbReference type="Gene3D" id="3.40.1080.20">
    <property type="entry name" value="Acetyl-CoA hydrolase/transferase C-terminal domain"/>
    <property type="match status" value="1"/>
</dbReference>
<dbReference type="PANTHER" id="PTHR21432">
    <property type="entry name" value="ACETYL-COA HYDROLASE-RELATED"/>
    <property type="match status" value="1"/>
</dbReference>
<dbReference type="GO" id="GO:0016787">
    <property type="term" value="F:hydrolase activity"/>
    <property type="evidence" value="ECO:0007669"/>
    <property type="project" value="UniProtKB-KW"/>
</dbReference>
<dbReference type="InterPro" id="IPR037171">
    <property type="entry name" value="NagB/RpiA_transferase-like"/>
</dbReference>
<protein>
    <submittedName>
        <fullName evidence="5">Acetyl-CoA hydrolase/transferase</fullName>
    </submittedName>
</protein>
<dbReference type="GO" id="GO:0006083">
    <property type="term" value="P:acetate metabolic process"/>
    <property type="evidence" value="ECO:0007669"/>
    <property type="project" value="InterPro"/>
</dbReference>
<reference evidence="6" key="1">
    <citation type="submission" date="2011-06" db="EMBL/GenBank/DDBJ databases">
        <title>The complete genome of chromosome of Runella slithyformis DSM 19594.</title>
        <authorList>
            <consortium name="US DOE Joint Genome Institute (JGI-PGF)"/>
            <person name="Lucas S."/>
            <person name="Han J."/>
            <person name="Lapidus A."/>
            <person name="Bruce D."/>
            <person name="Goodwin L."/>
            <person name="Pitluck S."/>
            <person name="Peters L."/>
            <person name="Kyrpides N."/>
            <person name="Mavromatis K."/>
            <person name="Ivanova N."/>
            <person name="Ovchinnikova G."/>
            <person name="Zhang X."/>
            <person name="Misra M."/>
            <person name="Detter J.C."/>
            <person name="Tapia R."/>
            <person name="Han C."/>
            <person name="Land M."/>
            <person name="Hauser L."/>
            <person name="Markowitz V."/>
            <person name="Cheng J.-F."/>
            <person name="Hugenholtz P."/>
            <person name="Woyke T."/>
            <person name="Wu D."/>
            <person name="Tindall B."/>
            <person name="Faehrich R."/>
            <person name="Brambilla E."/>
            <person name="Klenk H.-P."/>
            <person name="Eisen J.A."/>
        </authorList>
    </citation>
    <scope>NUCLEOTIDE SEQUENCE [LARGE SCALE GENOMIC DNA]</scope>
    <source>
        <strain evidence="6">ATCC 29530 / DSM 19594 / LMG 11500 / NCIMB 11436 / LSU 4</strain>
    </source>
</reference>
<dbReference type="InterPro" id="IPR003702">
    <property type="entry name" value="ActCoA_hydro_N"/>
</dbReference>
<dbReference type="InterPro" id="IPR026888">
    <property type="entry name" value="AcetylCoA_hyd_C"/>
</dbReference>
<evidence type="ECO:0000313" key="5">
    <source>
        <dbReference type="EMBL" id="AEI51905.1"/>
    </source>
</evidence>
<evidence type="ECO:0000259" key="4">
    <source>
        <dbReference type="Pfam" id="PF13336"/>
    </source>
</evidence>
<feature type="domain" description="Acetyl-CoA hydrolase/transferase C-terminal" evidence="4">
    <location>
        <begin position="278"/>
        <end position="429"/>
    </location>
</feature>
<evidence type="ECO:0000256" key="1">
    <source>
        <dbReference type="ARBA" id="ARBA00009632"/>
    </source>
</evidence>
<dbReference type="Gene3D" id="3.40.1080.10">
    <property type="entry name" value="Glutaconate Coenzyme A-transferase"/>
    <property type="match status" value="1"/>
</dbReference>